<dbReference type="PANTHER" id="PTHR11767:SF102">
    <property type="entry name" value="INWARDLY RECTIFYING POTASSIUM CHANNEL 1, ISOFORM F"/>
    <property type="match status" value="1"/>
</dbReference>
<evidence type="ECO:0000256" key="4">
    <source>
        <dbReference type="ARBA" id="ARBA00022692"/>
    </source>
</evidence>
<feature type="domain" description="Potassium channel" evidence="12">
    <location>
        <begin position="60"/>
        <end position="134"/>
    </location>
</feature>
<keyword evidence="8" id="KW-0406">Ion transport</keyword>
<keyword evidence="4 11" id="KW-0812">Transmembrane</keyword>
<evidence type="ECO:0000256" key="2">
    <source>
        <dbReference type="ARBA" id="ARBA00022448"/>
    </source>
</evidence>
<accession>A0ABW8J8P0</accession>
<keyword evidence="3" id="KW-0633">Potassium transport</keyword>
<keyword evidence="10 14" id="KW-0407">Ion channel</keyword>
<evidence type="ECO:0000256" key="6">
    <source>
        <dbReference type="ARBA" id="ARBA00022958"/>
    </source>
</evidence>
<dbReference type="SUPFAM" id="SSF81324">
    <property type="entry name" value="Voltage-gated potassium channels"/>
    <property type="match status" value="1"/>
</dbReference>
<keyword evidence="2" id="KW-0813">Transport</keyword>
<dbReference type="InterPro" id="IPR014756">
    <property type="entry name" value="Ig_E-set"/>
</dbReference>
<dbReference type="Proteomes" id="UP001620339">
    <property type="component" value="Unassembled WGS sequence"/>
</dbReference>
<evidence type="ECO:0000256" key="8">
    <source>
        <dbReference type="ARBA" id="ARBA00023065"/>
    </source>
</evidence>
<gene>
    <name evidence="14" type="ORF">ISP25_16465</name>
</gene>
<evidence type="ECO:0000256" key="9">
    <source>
        <dbReference type="ARBA" id="ARBA00023136"/>
    </source>
</evidence>
<dbReference type="SUPFAM" id="SSF81296">
    <property type="entry name" value="E set domains"/>
    <property type="match status" value="1"/>
</dbReference>
<feature type="transmembrane region" description="Helical" evidence="11">
    <location>
        <begin position="47"/>
        <end position="69"/>
    </location>
</feature>
<dbReference type="Pfam" id="PF17655">
    <property type="entry name" value="IRK_C"/>
    <property type="match status" value="1"/>
</dbReference>
<dbReference type="InterPro" id="IPR016449">
    <property type="entry name" value="K_chnl_inward-rec_Kir"/>
</dbReference>
<comment type="caution">
    <text evidence="14">The sequence shown here is derived from an EMBL/GenBank/DDBJ whole genome shotgun (WGS) entry which is preliminary data.</text>
</comment>
<dbReference type="InterPro" id="IPR013518">
    <property type="entry name" value="K_chnl_inward-rec_Kir_cyto"/>
</dbReference>
<keyword evidence="15" id="KW-1185">Reference proteome</keyword>
<dbReference type="GO" id="GO:0034220">
    <property type="term" value="P:monoatomic ion transmembrane transport"/>
    <property type="evidence" value="ECO:0007669"/>
    <property type="project" value="UniProtKB-KW"/>
</dbReference>
<dbReference type="Gene3D" id="2.60.40.1400">
    <property type="entry name" value="G protein-activated inward rectifier potassium channel 1"/>
    <property type="match status" value="1"/>
</dbReference>
<proteinExistence type="predicted"/>
<keyword evidence="9 11" id="KW-0472">Membrane</keyword>
<dbReference type="PANTHER" id="PTHR11767">
    <property type="entry name" value="INWARD RECTIFIER POTASSIUM CHANNEL"/>
    <property type="match status" value="1"/>
</dbReference>
<evidence type="ECO:0000259" key="13">
    <source>
        <dbReference type="Pfam" id="PF17655"/>
    </source>
</evidence>
<evidence type="ECO:0000256" key="7">
    <source>
        <dbReference type="ARBA" id="ARBA00022989"/>
    </source>
</evidence>
<dbReference type="Pfam" id="PF07885">
    <property type="entry name" value="Ion_trans_2"/>
    <property type="match status" value="1"/>
</dbReference>
<protein>
    <submittedName>
        <fullName evidence="14">Potassium channel protein</fullName>
    </submittedName>
</protein>
<dbReference type="RefSeq" id="WP_192159772.1">
    <property type="nucleotide sequence ID" value="NZ_JADIKK010000008.1"/>
</dbReference>
<keyword evidence="7 11" id="KW-1133">Transmembrane helix</keyword>
<organism evidence="14 15">
    <name type="scientific">Rhodanobacter hydrolyticus</name>
    <dbReference type="NCBI Taxonomy" id="2250595"/>
    <lineage>
        <taxon>Bacteria</taxon>
        <taxon>Pseudomonadati</taxon>
        <taxon>Pseudomonadota</taxon>
        <taxon>Gammaproteobacteria</taxon>
        <taxon>Lysobacterales</taxon>
        <taxon>Rhodanobacteraceae</taxon>
        <taxon>Rhodanobacter</taxon>
    </lineage>
</organism>
<evidence type="ECO:0000256" key="3">
    <source>
        <dbReference type="ARBA" id="ARBA00022538"/>
    </source>
</evidence>
<feature type="transmembrane region" description="Helical" evidence="11">
    <location>
        <begin position="105"/>
        <end position="132"/>
    </location>
</feature>
<evidence type="ECO:0000256" key="5">
    <source>
        <dbReference type="ARBA" id="ARBA00022882"/>
    </source>
</evidence>
<evidence type="ECO:0000256" key="10">
    <source>
        <dbReference type="ARBA" id="ARBA00023303"/>
    </source>
</evidence>
<dbReference type="PRINTS" id="PR01320">
    <property type="entry name" value="KIRCHANNEL"/>
</dbReference>
<dbReference type="InterPro" id="IPR041647">
    <property type="entry name" value="IRK_C"/>
</dbReference>
<feature type="domain" description="Inward rectifier potassium channel C-terminal" evidence="13">
    <location>
        <begin position="142"/>
        <end position="294"/>
    </location>
</feature>
<evidence type="ECO:0000313" key="15">
    <source>
        <dbReference type="Proteomes" id="UP001620339"/>
    </source>
</evidence>
<dbReference type="InterPro" id="IPR013099">
    <property type="entry name" value="K_chnl_dom"/>
</dbReference>
<evidence type="ECO:0000256" key="11">
    <source>
        <dbReference type="SAM" id="Phobius"/>
    </source>
</evidence>
<dbReference type="Gene3D" id="1.10.287.70">
    <property type="match status" value="1"/>
</dbReference>
<feature type="transmembrane region" description="Helical" evidence="11">
    <location>
        <begin position="81"/>
        <end position="99"/>
    </location>
</feature>
<keyword evidence="6" id="KW-0630">Potassium</keyword>
<comment type="subcellular location">
    <subcellularLocation>
        <location evidence="1">Membrane</location>
        <topology evidence="1">Multi-pass membrane protein</topology>
    </subcellularLocation>
</comment>
<dbReference type="EMBL" id="JADIKK010000008">
    <property type="protein sequence ID" value="MFK2878668.1"/>
    <property type="molecule type" value="Genomic_DNA"/>
</dbReference>
<evidence type="ECO:0000259" key="12">
    <source>
        <dbReference type="Pfam" id="PF07885"/>
    </source>
</evidence>
<name>A0ABW8J8P0_9GAMM</name>
<evidence type="ECO:0000256" key="1">
    <source>
        <dbReference type="ARBA" id="ARBA00004141"/>
    </source>
</evidence>
<evidence type="ECO:0000313" key="14">
    <source>
        <dbReference type="EMBL" id="MFK2878668.1"/>
    </source>
</evidence>
<keyword evidence="5" id="KW-0851">Voltage-gated channel</keyword>
<sequence length="302" mass="34473">MNLKHLLTLWRRPRIITIGGRPFVSRGLSQRIWDDIYHQALTMRWPVFFLTAGAAFLLLNTIFASLYLLGDRPIANQFPHGFGGAFFFSVETLATVGYGDMHPQTIYAHCVATVEIFTGMACIAVTTGLIFARFSRPRAKMIFSNNPIVHTINGQQTLMVRTANMRQNVISEASAQLHMIRMESSSEGLKMRKIYDLKLVRDRHPIFILSWLLMHVIDESSPLYGLDAEAMEQTQMTLLLTIEGIDETTAQSMLARHQWRHDELRWNHRYVDLVTDDGHGLNIIDYGVFHDVVPMVDREPSG</sequence>
<reference evidence="14 15" key="1">
    <citation type="submission" date="2020-10" db="EMBL/GenBank/DDBJ databases">
        <title>Phylogeny of dyella-like bacteria.</title>
        <authorList>
            <person name="Fu J."/>
        </authorList>
    </citation>
    <scope>NUCLEOTIDE SEQUENCE [LARGE SCALE GENOMIC DNA]</scope>
    <source>
        <strain evidence="14 15">KACC 19113</strain>
    </source>
</reference>